<reference evidence="1" key="1">
    <citation type="submission" date="2021-01" db="EMBL/GenBank/DDBJ databases">
        <authorList>
            <person name="Kaushik A."/>
        </authorList>
    </citation>
    <scope>NUCLEOTIDE SEQUENCE</scope>
    <source>
        <strain evidence="1">AG2-2IIIB</strain>
    </source>
</reference>
<accession>A0A8H3HTT5</accession>
<evidence type="ECO:0000313" key="1">
    <source>
        <dbReference type="EMBL" id="CAE6539745.1"/>
    </source>
</evidence>
<dbReference type="Proteomes" id="UP000663843">
    <property type="component" value="Unassembled WGS sequence"/>
</dbReference>
<name>A0A8H3HTT5_9AGAM</name>
<gene>
    <name evidence="1" type="ORF">RDB_LOCUS194390</name>
</gene>
<evidence type="ECO:0000313" key="2">
    <source>
        <dbReference type="Proteomes" id="UP000663843"/>
    </source>
</evidence>
<protein>
    <submittedName>
        <fullName evidence="1">Uncharacterized protein</fullName>
    </submittedName>
</protein>
<organism evidence="1 2">
    <name type="scientific">Rhizoctonia solani</name>
    <dbReference type="NCBI Taxonomy" id="456999"/>
    <lineage>
        <taxon>Eukaryota</taxon>
        <taxon>Fungi</taxon>
        <taxon>Dikarya</taxon>
        <taxon>Basidiomycota</taxon>
        <taxon>Agaricomycotina</taxon>
        <taxon>Agaricomycetes</taxon>
        <taxon>Cantharellales</taxon>
        <taxon>Ceratobasidiaceae</taxon>
        <taxon>Rhizoctonia</taxon>
    </lineage>
</organism>
<dbReference type="AlphaFoldDB" id="A0A8H3HTT5"/>
<dbReference type="EMBL" id="CAJMWT010009767">
    <property type="protein sequence ID" value="CAE6539745.1"/>
    <property type="molecule type" value="Genomic_DNA"/>
</dbReference>
<proteinExistence type="predicted"/>
<comment type="caution">
    <text evidence="1">The sequence shown here is derived from an EMBL/GenBank/DDBJ whole genome shotgun (WGS) entry which is preliminary data.</text>
</comment>
<sequence>MAHTLPRSEHWRWGLPFHSYPQLYTKDAIAAHFRTSLEGNVDWRSSAISTIGDICKLVRHRQQHNSIEPIASNITLRMLKDVLELTRFSSEFEKFALPSLVAGSVILMSCLEPTPFSYEYGYLCFRILVFSLDACLIGYGSNPRFIFERMSGAPARTHFDSFWDGVADLIAYELDPNALSSQKCLTNVLDPTPERLPILEGPQLEMLLNIIHQDQKNFLIVLMTANSLQASGVLFVLYKYFESERKSK</sequence>